<sequence>MKIIKTKWLALPLALLLVVLAGCQAVAGFDINKALLQSVKPVSSESSQTMSVEVVPAAGAISAEDKKIIDLINSFSLKVDSAKTQDASTASLKGTVGFDGKNLPFQLSMDEKGLVIQVEGAKQPIYISLDSAAAGLPDMAAYSEQSQQLSVQATEFLLKHLPNPSKISLKQVSDKVNGESVNLTNLQVEVRGDELVGLVKPFLTSVAKDEQGIKDLIGTFYDVFYPLLSSEMGGEFMDAEDVETLPESKAVTVAALTAAIQEELNKFLADYDKQVADLLAETPEISTVLSKDTVFKMDLGFDSKLNIRKQNLELSVALPASEDLPIQAVKVKVASEIWNVGGTVTADKVDTSAGVIDVMDGTLTPGQVLRNFEPGSVVYNLLKDEAQITHKSIFLDPYNEYYGVISKKNTSFVPLRYLSEQLDAEVKWTPGSKQIVIIDDITGAQITVSVGSKEASVNGNKVTLDQPVFVHQDGTMYVPLRFIAESLGATVTVDEEGWIAIERQ</sequence>
<feature type="signal peptide" evidence="1">
    <location>
        <begin position="1"/>
        <end position="27"/>
    </location>
</feature>
<gene>
    <name evidence="3" type="ORF">DFP94_10369</name>
</gene>
<accession>A0A369BIE7</accession>
<organism evidence="3 4">
    <name type="scientific">Fontibacillus phaseoli</name>
    <dbReference type="NCBI Taxonomy" id="1416533"/>
    <lineage>
        <taxon>Bacteria</taxon>
        <taxon>Bacillati</taxon>
        <taxon>Bacillota</taxon>
        <taxon>Bacilli</taxon>
        <taxon>Bacillales</taxon>
        <taxon>Paenibacillaceae</taxon>
        <taxon>Fontibacillus</taxon>
    </lineage>
</organism>
<dbReference type="AlphaFoldDB" id="A0A369BIE7"/>
<evidence type="ECO:0000313" key="4">
    <source>
        <dbReference type="Proteomes" id="UP000253090"/>
    </source>
</evidence>
<dbReference type="InterPro" id="IPR012854">
    <property type="entry name" value="Cu_amine_oxidase-like_N"/>
</dbReference>
<feature type="domain" description="Copper amine oxidase-like N-terminal" evidence="2">
    <location>
        <begin position="407"/>
        <end position="497"/>
    </location>
</feature>
<comment type="caution">
    <text evidence="3">The sequence shown here is derived from an EMBL/GenBank/DDBJ whole genome shotgun (WGS) entry which is preliminary data.</text>
</comment>
<dbReference type="InterPro" id="IPR036582">
    <property type="entry name" value="Mao_N_sf"/>
</dbReference>
<dbReference type="OrthoDB" id="2811497at2"/>
<keyword evidence="1" id="KW-0732">Signal</keyword>
<evidence type="ECO:0000259" key="2">
    <source>
        <dbReference type="Pfam" id="PF07833"/>
    </source>
</evidence>
<dbReference type="PROSITE" id="PS51257">
    <property type="entry name" value="PROKAR_LIPOPROTEIN"/>
    <property type="match status" value="1"/>
</dbReference>
<dbReference type="EMBL" id="QPJW01000003">
    <property type="protein sequence ID" value="RCX20348.1"/>
    <property type="molecule type" value="Genomic_DNA"/>
</dbReference>
<evidence type="ECO:0000313" key="3">
    <source>
        <dbReference type="EMBL" id="RCX20348.1"/>
    </source>
</evidence>
<dbReference type="SUPFAM" id="SSF55383">
    <property type="entry name" value="Copper amine oxidase, domain N"/>
    <property type="match status" value="1"/>
</dbReference>
<dbReference type="Proteomes" id="UP000253090">
    <property type="component" value="Unassembled WGS sequence"/>
</dbReference>
<reference evidence="3 4" key="1">
    <citation type="submission" date="2018-07" db="EMBL/GenBank/DDBJ databases">
        <title>Genomic Encyclopedia of Type Strains, Phase III (KMG-III): the genomes of soil and plant-associated and newly described type strains.</title>
        <authorList>
            <person name="Whitman W."/>
        </authorList>
    </citation>
    <scope>NUCLEOTIDE SEQUENCE [LARGE SCALE GENOMIC DNA]</scope>
    <source>
        <strain evidence="3 4">CECT 8333</strain>
    </source>
</reference>
<dbReference type="RefSeq" id="WP_114496438.1">
    <property type="nucleotide sequence ID" value="NZ_QPJW01000003.1"/>
</dbReference>
<feature type="chain" id="PRO_5016587258" evidence="1">
    <location>
        <begin position="28"/>
        <end position="504"/>
    </location>
</feature>
<name>A0A369BIE7_9BACL</name>
<keyword evidence="4" id="KW-1185">Reference proteome</keyword>
<protein>
    <submittedName>
        <fullName evidence="3">Copper amine oxidase-like protein</fullName>
    </submittedName>
</protein>
<dbReference type="Gene3D" id="3.30.457.10">
    <property type="entry name" value="Copper amine oxidase-like, N-terminal domain"/>
    <property type="match status" value="1"/>
</dbReference>
<proteinExistence type="predicted"/>
<dbReference type="Pfam" id="PF07833">
    <property type="entry name" value="Cu_amine_oxidN1"/>
    <property type="match status" value="1"/>
</dbReference>
<evidence type="ECO:0000256" key="1">
    <source>
        <dbReference type="SAM" id="SignalP"/>
    </source>
</evidence>